<keyword evidence="4" id="KW-1185">Reference proteome</keyword>
<name>A0AAI8TZQ9_MYCME</name>
<evidence type="ECO:0000256" key="1">
    <source>
        <dbReference type="SAM" id="Phobius"/>
    </source>
</evidence>
<feature type="transmembrane region" description="Helical" evidence="1">
    <location>
        <begin position="6"/>
        <end position="26"/>
    </location>
</feature>
<reference evidence="2 4" key="1">
    <citation type="journal article" date="2019" name="Emerg. Microbes Infect.">
        <title>Comprehensive subspecies identification of 175 nontuberculous mycobacteria species based on 7547 genomic profiles.</title>
        <authorList>
            <person name="Matsumoto Y."/>
            <person name="Kinjo T."/>
            <person name="Motooka D."/>
            <person name="Nabeya D."/>
            <person name="Jung N."/>
            <person name="Uechi K."/>
            <person name="Horii T."/>
            <person name="Iida T."/>
            <person name="Fujita J."/>
            <person name="Nakamura S."/>
        </authorList>
    </citation>
    <scope>NUCLEOTIDE SEQUENCE [LARGE SCALE GENOMIC DNA]</scope>
    <source>
        <strain evidence="2 4">JCM 12375</strain>
    </source>
</reference>
<dbReference type="Proteomes" id="UP000465622">
    <property type="component" value="Chromosome"/>
</dbReference>
<reference evidence="3" key="3">
    <citation type="submission" date="2023-03" db="EMBL/GenBank/DDBJ databases">
        <title>Draft genome sequence of a Mycolicibacterium mageritense strain H4_3_1 isolated from a hybrid biological-inorganic system reactor.</title>
        <authorList>
            <person name="Feng X."/>
            <person name="Kazama D."/>
            <person name="Sato K."/>
            <person name="Kobayashi H."/>
        </authorList>
    </citation>
    <scope>NUCLEOTIDE SEQUENCE</scope>
    <source>
        <strain evidence="3">H4_3_1</strain>
    </source>
</reference>
<organism evidence="3 5">
    <name type="scientific">Mycolicibacterium mageritense</name>
    <name type="common">Mycobacterium mageritense</name>
    <dbReference type="NCBI Taxonomy" id="53462"/>
    <lineage>
        <taxon>Bacteria</taxon>
        <taxon>Bacillati</taxon>
        <taxon>Actinomycetota</taxon>
        <taxon>Actinomycetes</taxon>
        <taxon>Mycobacteriales</taxon>
        <taxon>Mycobacteriaceae</taxon>
        <taxon>Mycolicibacterium</taxon>
    </lineage>
</organism>
<keyword evidence="1" id="KW-0812">Transmembrane</keyword>
<dbReference type="RefSeq" id="WP_165572178.1">
    <property type="nucleotide sequence ID" value="NZ_AP022567.1"/>
</dbReference>
<proteinExistence type="predicted"/>
<keyword evidence="1" id="KW-1133">Transmembrane helix</keyword>
<keyword evidence="1" id="KW-0472">Membrane</keyword>
<evidence type="ECO:0000313" key="3">
    <source>
        <dbReference type="EMBL" id="BDY31341.1"/>
    </source>
</evidence>
<sequence length="48" mass="5446">MIVNLLFYGVPALVIAVTLWVGFLGWRFYLQEVVRDNDSDTSDARSTP</sequence>
<evidence type="ECO:0000313" key="4">
    <source>
        <dbReference type="Proteomes" id="UP000465622"/>
    </source>
</evidence>
<dbReference type="EMBL" id="AP027452">
    <property type="protein sequence ID" value="BDY31341.1"/>
    <property type="molecule type" value="Genomic_DNA"/>
</dbReference>
<accession>A0AAI8TZQ9</accession>
<protein>
    <submittedName>
        <fullName evidence="3">Uncharacterized protein</fullName>
    </submittedName>
</protein>
<reference evidence="2" key="2">
    <citation type="submission" date="2020-02" db="EMBL/GenBank/DDBJ databases">
        <authorList>
            <person name="Matsumoto Y."/>
            <person name="Kinjo T."/>
            <person name="Motooka D."/>
            <person name="Nabeya D."/>
            <person name="Jung N."/>
            <person name="Uechi K."/>
            <person name="Horii T."/>
            <person name="Iida T."/>
            <person name="Fujita J."/>
            <person name="Nakamura S."/>
        </authorList>
    </citation>
    <scope>NUCLEOTIDE SEQUENCE</scope>
    <source>
        <strain evidence="2">JCM 12375</strain>
    </source>
</reference>
<evidence type="ECO:0000313" key="2">
    <source>
        <dbReference type="EMBL" id="BBX36537.1"/>
    </source>
</evidence>
<dbReference type="AlphaFoldDB" id="A0AAI8TZQ9"/>
<gene>
    <name evidence="3" type="ORF">hbim_05293</name>
    <name evidence="2" type="ORF">MMAGJ_58190</name>
</gene>
<dbReference type="EMBL" id="AP022567">
    <property type="protein sequence ID" value="BBX36537.1"/>
    <property type="molecule type" value="Genomic_DNA"/>
</dbReference>
<dbReference type="Proteomes" id="UP001241092">
    <property type="component" value="Chromosome"/>
</dbReference>
<evidence type="ECO:0000313" key="5">
    <source>
        <dbReference type="Proteomes" id="UP001241092"/>
    </source>
</evidence>